<dbReference type="AlphaFoldDB" id="A0A8S3T0X8"/>
<evidence type="ECO:0000256" key="1">
    <source>
        <dbReference type="SAM" id="Coils"/>
    </source>
</evidence>
<feature type="coiled-coil region" evidence="1">
    <location>
        <begin position="147"/>
        <end position="211"/>
    </location>
</feature>
<accession>A0A8S3T0X8</accession>
<gene>
    <name evidence="2" type="ORF">MEDL_40565</name>
</gene>
<feature type="coiled-coil region" evidence="1">
    <location>
        <begin position="48"/>
        <end position="117"/>
    </location>
</feature>
<dbReference type="EMBL" id="CAJPWZ010001967">
    <property type="protein sequence ID" value="CAG2227546.1"/>
    <property type="molecule type" value="Genomic_DNA"/>
</dbReference>
<keyword evidence="1" id="KW-0175">Coiled coil</keyword>
<name>A0A8S3T0X8_MYTED</name>
<dbReference type="Proteomes" id="UP000683360">
    <property type="component" value="Unassembled WGS sequence"/>
</dbReference>
<evidence type="ECO:0000313" key="2">
    <source>
        <dbReference type="EMBL" id="CAG2227546.1"/>
    </source>
</evidence>
<reference evidence="2" key="1">
    <citation type="submission" date="2021-03" db="EMBL/GenBank/DDBJ databases">
        <authorList>
            <person name="Bekaert M."/>
        </authorList>
    </citation>
    <scope>NUCLEOTIDE SEQUENCE</scope>
</reference>
<proteinExistence type="predicted"/>
<protein>
    <submittedName>
        <fullName evidence="2">Uncharacterized protein</fullName>
    </submittedName>
</protein>
<sequence length="276" mass="33568">MLNKTTLSTQRVQHNNVIDLGNRMLLVKDDDSKERQEKLLSHVLDEAEARHTRELRAALKRLRDQKDEEKKRAVERERNYYEKKAERIETQRNELEAERFRELTKKLEKEKQAALAEQWEYCERLKEEAIVEAKIELTKQLRKEFTVEKEEAIAEALKKQKEKLLTKEKENIEKTIKECEEKARKEAERVAKLHQKEIDRLNDRYNALERKYQIEYSHRHRVEEDFRCLQDDYKRFLDHTDGKFHSDYLMRLRYTGLRLANKRISDVTYEDVYQLK</sequence>
<keyword evidence="3" id="KW-1185">Reference proteome</keyword>
<evidence type="ECO:0000313" key="3">
    <source>
        <dbReference type="Proteomes" id="UP000683360"/>
    </source>
</evidence>
<dbReference type="OrthoDB" id="5982311at2759"/>
<organism evidence="2 3">
    <name type="scientific">Mytilus edulis</name>
    <name type="common">Blue mussel</name>
    <dbReference type="NCBI Taxonomy" id="6550"/>
    <lineage>
        <taxon>Eukaryota</taxon>
        <taxon>Metazoa</taxon>
        <taxon>Spiralia</taxon>
        <taxon>Lophotrochozoa</taxon>
        <taxon>Mollusca</taxon>
        <taxon>Bivalvia</taxon>
        <taxon>Autobranchia</taxon>
        <taxon>Pteriomorphia</taxon>
        <taxon>Mytilida</taxon>
        <taxon>Mytiloidea</taxon>
        <taxon>Mytilidae</taxon>
        <taxon>Mytilinae</taxon>
        <taxon>Mytilus</taxon>
    </lineage>
</organism>
<comment type="caution">
    <text evidence="2">The sequence shown here is derived from an EMBL/GenBank/DDBJ whole genome shotgun (WGS) entry which is preliminary data.</text>
</comment>